<gene>
    <name evidence="2" type="ORF">CQY23_23375</name>
</gene>
<dbReference type="Pfam" id="PF00668">
    <property type="entry name" value="Condensation"/>
    <property type="match status" value="1"/>
</dbReference>
<organism evidence="2 3">
    <name type="scientific">Mycobacterium celatum</name>
    <dbReference type="NCBI Taxonomy" id="28045"/>
    <lineage>
        <taxon>Bacteria</taxon>
        <taxon>Bacillati</taxon>
        <taxon>Actinomycetota</taxon>
        <taxon>Actinomycetes</taxon>
        <taxon>Mycobacteriales</taxon>
        <taxon>Mycobacteriaceae</taxon>
        <taxon>Mycobacterium</taxon>
    </lineage>
</organism>
<evidence type="ECO:0000313" key="2">
    <source>
        <dbReference type="EMBL" id="PIB73060.1"/>
    </source>
</evidence>
<evidence type="ECO:0000313" key="3">
    <source>
        <dbReference type="Proteomes" id="UP000230971"/>
    </source>
</evidence>
<dbReference type="GO" id="GO:0044550">
    <property type="term" value="P:secondary metabolite biosynthetic process"/>
    <property type="evidence" value="ECO:0007669"/>
    <property type="project" value="TreeGrafter"/>
</dbReference>
<dbReference type="GO" id="GO:0043041">
    <property type="term" value="P:amino acid activation for nonribosomal peptide biosynthetic process"/>
    <property type="evidence" value="ECO:0007669"/>
    <property type="project" value="TreeGrafter"/>
</dbReference>
<accession>A0A2G5P4K5</accession>
<dbReference type="GO" id="GO:0003824">
    <property type="term" value="F:catalytic activity"/>
    <property type="evidence" value="ECO:0007669"/>
    <property type="project" value="InterPro"/>
</dbReference>
<dbReference type="PANTHER" id="PTHR45527">
    <property type="entry name" value="NONRIBOSOMAL PEPTIDE SYNTHETASE"/>
    <property type="match status" value="1"/>
</dbReference>
<sequence length="204" mass="22972">LTPSDIAPARLTQQQIDELQRQFEIADILPLTPLQRGLLFHASTAQSDDDVYAVQLDIALSGRLDTHQLRDAVDTVVRRHPNLVARFCAQFDEPVQIIPADPEVPWRYVELDGDDPDEMQRLCAAERAAVCDLTDESAFRAALIRVAPDRHRLVLTNHHIVLDGWSLPILLRDIFAGYSGQRLPAASSYRRFVSWLADRDLDAA</sequence>
<feature type="non-terminal residue" evidence="2">
    <location>
        <position position="204"/>
    </location>
</feature>
<proteinExistence type="predicted"/>
<comment type="caution">
    <text evidence="2">The sequence shown here is derived from an EMBL/GenBank/DDBJ whole genome shotgun (WGS) entry which is preliminary data.</text>
</comment>
<dbReference type="GO" id="GO:0031177">
    <property type="term" value="F:phosphopantetheine binding"/>
    <property type="evidence" value="ECO:0007669"/>
    <property type="project" value="TreeGrafter"/>
</dbReference>
<dbReference type="Proteomes" id="UP000230971">
    <property type="component" value="Unassembled WGS sequence"/>
</dbReference>
<dbReference type="OrthoDB" id="2472181at2"/>
<dbReference type="PANTHER" id="PTHR45527:SF1">
    <property type="entry name" value="FATTY ACID SYNTHASE"/>
    <property type="match status" value="1"/>
</dbReference>
<evidence type="ECO:0000259" key="1">
    <source>
        <dbReference type="Pfam" id="PF00668"/>
    </source>
</evidence>
<dbReference type="AlphaFoldDB" id="A0A2G5P4K5"/>
<dbReference type="Gene3D" id="3.30.559.10">
    <property type="entry name" value="Chloramphenicol acetyltransferase-like domain"/>
    <property type="match status" value="1"/>
</dbReference>
<feature type="domain" description="Condensation" evidence="1">
    <location>
        <begin position="26"/>
        <end position="198"/>
    </location>
</feature>
<dbReference type="InterPro" id="IPR001242">
    <property type="entry name" value="Condensation_dom"/>
</dbReference>
<dbReference type="GO" id="GO:0008610">
    <property type="term" value="P:lipid biosynthetic process"/>
    <property type="evidence" value="ECO:0007669"/>
    <property type="project" value="UniProtKB-ARBA"/>
</dbReference>
<reference evidence="2 3" key="1">
    <citation type="journal article" date="2017" name="Infect. Genet. Evol.">
        <title>The new phylogeny of the genus Mycobacterium: The old and the news.</title>
        <authorList>
            <person name="Tortoli E."/>
            <person name="Fedrizzi T."/>
            <person name="Meehan C.J."/>
            <person name="Trovato A."/>
            <person name="Grottola A."/>
            <person name="Giacobazzi E."/>
            <person name="Serpini G.F."/>
            <person name="Tagliazucchi S."/>
            <person name="Fabio A."/>
            <person name="Bettua C."/>
            <person name="Bertorelli R."/>
            <person name="Frascaro F."/>
            <person name="De Sanctis V."/>
            <person name="Pecorari M."/>
            <person name="Jousson O."/>
            <person name="Segata N."/>
            <person name="Cirillo D.M."/>
        </authorList>
    </citation>
    <scope>NUCLEOTIDE SEQUENCE [LARGE SCALE GENOMIC DNA]</scope>
    <source>
        <strain evidence="2 3">NCTC 12882</strain>
    </source>
</reference>
<dbReference type="EMBL" id="PDKV01000077">
    <property type="protein sequence ID" value="PIB73060.1"/>
    <property type="molecule type" value="Genomic_DNA"/>
</dbReference>
<dbReference type="RefSeq" id="WP_142358480.1">
    <property type="nucleotide sequence ID" value="NZ_PDKV01000077.1"/>
</dbReference>
<protein>
    <recommendedName>
        <fullName evidence="1">Condensation domain-containing protein</fullName>
    </recommendedName>
</protein>
<feature type="non-terminal residue" evidence="2">
    <location>
        <position position="1"/>
    </location>
</feature>
<dbReference type="SUPFAM" id="SSF52777">
    <property type="entry name" value="CoA-dependent acyltransferases"/>
    <property type="match status" value="1"/>
</dbReference>
<name>A0A2G5P4K5_MYCCE</name>
<dbReference type="GO" id="GO:0005737">
    <property type="term" value="C:cytoplasm"/>
    <property type="evidence" value="ECO:0007669"/>
    <property type="project" value="TreeGrafter"/>
</dbReference>
<dbReference type="InterPro" id="IPR023213">
    <property type="entry name" value="CAT-like_dom_sf"/>
</dbReference>